<dbReference type="AlphaFoldDB" id="A0A0F4PY13"/>
<reference evidence="1 2" key="1">
    <citation type="journal article" date="2015" name="BMC Genomics">
        <title>Genome mining reveals unlocked bioactive potential of marine Gram-negative bacteria.</title>
        <authorList>
            <person name="Machado H."/>
            <person name="Sonnenschein E.C."/>
            <person name="Melchiorsen J."/>
            <person name="Gram L."/>
        </authorList>
    </citation>
    <scope>NUCLEOTIDE SEQUENCE [LARGE SCALE GENOMIC DNA]</scope>
    <source>
        <strain evidence="1 2">S3137</strain>
    </source>
</reference>
<evidence type="ECO:0008006" key="3">
    <source>
        <dbReference type="Google" id="ProtNLM"/>
    </source>
</evidence>
<protein>
    <recommendedName>
        <fullName evidence="3">HEPN domain-containing protein</fullName>
    </recommendedName>
</protein>
<sequence>MTNSLFSSGEDSQSNACVSWSHDSIGLYIDGYRKAADDLAHKVVESARDQDILVYPIVFLYRQYIELQLKRIIRESKILLYEGNDFPQHHRIRDLWNDAKELMRNIIKKVDSSAKDYITKKDVDLINKIISDFVEVDPDSFSFRYPKDKDGNNNLDGVTHINIRNLHDQMDLLTEQLEKYDLVVGVLRDWQSDMHATYGP</sequence>
<organism evidence="1 2">
    <name type="scientific">Pseudoalteromonas ruthenica</name>
    <dbReference type="NCBI Taxonomy" id="151081"/>
    <lineage>
        <taxon>Bacteria</taxon>
        <taxon>Pseudomonadati</taxon>
        <taxon>Pseudomonadota</taxon>
        <taxon>Gammaproteobacteria</taxon>
        <taxon>Alteromonadales</taxon>
        <taxon>Pseudoalteromonadaceae</taxon>
        <taxon>Pseudoalteromonas</taxon>
    </lineage>
</organism>
<dbReference type="Proteomes" id="UP000033664">
    <property type="component" value="Unassembled WGS sequence"/>
</dbReference>
<evidence type="ECO:0000313" key="2">
    <source>
        <dbReference type="Proteomes" id="UP000033664"/>
    </source>
</evidence>
<accession>A0A0F4PY13</accession>
<evidence type="ECO:0000313" key="1">
    <source>
        <dbReference type="EMBL" id="KJY99984.1"/>
    </source>
</evidence>
<name>A0A0F4PY13_9GAMM</name>
<dbReference type="EMBL" id="JXXZ01000007">
    <property type="protein sequence ID" value="KJY99984.1"/>
    <property type="molecule type" value="Genomic_DNA"/>
</dbReference>
<dbReference type="OrthoDB" id="9181631at2"/>
<comment type="caution">
    <text evidence="1">The sequence shown here is derived from an EMBL/GenBank/DDBJ whole genome shotgun (WGS) entry which is preliminary data.</text>
</comment>
<proteinExistence type="predicted"/>
<gene>
    <name evidence="1" type="ORF">TW72_09655</name>
</gene>
<dbReference type="PATRIC" id="fig|151081.8.peg.1061"/>
<keyword evidence="2" id="KW-1185">Reference proteome</keyword>